<dbReference type="OrthoDB" id="19224at2759"/>
<dbReference type="SUPFAM" id="SSF48371">
    <property type="entry name" value="ARM repeat"/>
    <property type="match status" value="1"/>
</dbReference>
<evidence type="ECO:0000313" key="4">
    <source>
        <dbReference type="EMBL" id="ORZ00042.1"/>
    </source>
</evidence>
<dbReference type="InterPro" id="IPR008383">
    <property type="entry name" value="API5"/>
</dbReference>
<proteinExistence type="inferred from homology"/>
<sequence>MADLDAIYNAYNEIMDAKDKASEHLNAYNTIIAASQGSDGAKRLASQFIPTFFKHFPTLHTKAIDGIFDLCEDDSNIIRQSAIKSLPSLCKDGPQHTIKIADVLCQLLQLDDQDLVVVQGALHTLMLQSPREVLAVLFRQGVKGADLRERSLDFITNQVMSSKDTLLKDPEIELFFLEEMQKAMGSVSNSELEIFAKIIMQTKSYQSGRLDLTGLSLAYIAHITSENPFNIKDQESVKRLLVAGKLSMPLFKRTITADPLLEFFAVNVLPRKTFDQLMDKQKTSLLRLYTDSMLTGHPSPTIIKSAGSLLTDILVATVPAEQSNTTPVDLAQVECLTILLFYIAAKEPELIENEELTSRFKTLYVLTQRQLSSLKDAQAVAQAKKPQDAEAIKNLTKTITIHNNIHTIVKEFMKPKHLRRSQSIPNPSWRHLPEAPKSNASNVSGSIKSSAAIAMSTLNPSTKARVVPSSRSLPSQQKQQVSSNKRKPEQDLNSKPKKPKIVRQNASNTSGLSPGNSSPVSHGNKQHQQVQHGQHSSQPSQGSHGKKGNGGFPPSFDNRRARDNNGRINFLKR</sequence>
<protein>
    <submittedName>
        <fullName evidence="4">Apoptosis inhibitory protein 5-domain-containing protein</fullName>
    </submittedName>
</protein>
<feature type="compositionally biased region" description="Polar residues" evidence="3">
    <location>
        <begin position="469"/>
        <end position="483"/>
    </location>
</feature>
<dbReference type="PANTHER" id="PTHR12758:SF19">
    <property type="entry name" value="APOPTOSIS INHIBITOR 5"/>
    <property type="match status" value="1"/>
</dbReference>
<feature type="region of interest" description="Disordered" evidence="3">
    <location>
        <begin position="462"/>
        <end position="573"/>
    </location>
</feature>
<dbReference type="GeneID" id="33567757"/>
<organism evidence="4 5">
    <name type="scientific">Lobosporangium transversale</name>
    <dbReference type="NCBI Taxonomy" id="64571"/>
    <lineage>
        <taxon>Eukaryota</taxon>
        <taxon>Fungi</taxon>
        <taxon>Fungi incertae sedis</taxon>
        <taxon>Mucoromycota</taxon>
        <taxon>Mortierellomycotina</taxon>
        <taxon>Mortierellomycetes</taxon>
        <taxon>Mortierellales</taxon>
        <taxon>Mortierellaceae</taxon>
        <taxon>Lobosporangium</taxon>
    </lineage>
</organism>
<keyword evidence="5" id="KW-1185">Reference proteome</keyword>
<feature type="region of interest" description="Disordered" evidence="3">
    <location>
        <begin position="414"/>
        <end position="444"/>
    </location>
</feature>
<dbReference type="InterPro" id="IPR016024">
    <property type="entry name" value="ARM-type_fold"/>
</dbReference>
<dbReference type="InParanoid" id="A0A1Y2G7H5"/>
<evidence type="ECO:0000256" key="3">
    <source>
        <dbReference type="SAM" id="MobiDB-lite"/>
    </source>
</evidence>
<name>A0A1Y2G7H5_9FUNG</name>
<dbReference type="RefSeq" id="XP_021876083.1">
    <property type="nucleotide sequence ID" value="XM_022025914.1"/>
</dbReference>
<keyword evidence="2" id="KW-0053">Apoptosis</keyword>
<accession>A0A1Y2G7H5</accession>
<dbReference type="EMBL" id="MCFF01000064">
    <property type="protein sequence ID" value="ORZ00042.1"/>
    <property type="molecule type" value="Genomic_DNA"/>
</dbReference>
<dbReference type="STRING" id="64571.A0A1Y2G7H5"/>
<dbReference type="PANTHER" id="PTHR12758">
    <property type="entry name" value="APOPTOSIS INHIBITOR 5-RELATED"/>
    <property type="match status" value="1"/>
</dbReference>
<comment type="caution">
    <text evidence="4">The sequence shown here is derived from an EMBL/GenBank/DDBJ whole genome shotgun (WGS) entry which is preliminary data.</text>
</comment>
<gene>
    <name evidence="4" type="ORF">BCR41DRAFT_363620</name>
</gene>
<dbReference type="GO" id="GO:0003723">
    <property type="term" value="F:RNA binding"/>
    <property type="evidence" value="ECO:0007669"/>
    <property type="project" value="TreeGrafter"/>
</dbReference>
<feature type="compositionally biased region" description="Low complexity" evidence="3">
    <location>
        <begin position="526"/>
        <end position="543"/>
    </location>
</feature>
<dbReference type="Pfam" id="PF05918">
    <property type="entry name" value="API5"/>
    <property type="match status" value="1"/>
</dbReference>
<reference evidence="4 5" key="1">
    <citation type="submission" date="2016-07" db="EMBL/GenBank/DDBJ databases">
        <title>Pervasive Adenine N6-methylation of Active Genes in Fungi.</title>
        <authorList>
            <consortium name="DOE Joint Genome Institute"/>
            <person name="Mondo S.J."/>
            <person name="Dannebaum R.O."/>
            <person name="Kuo R.C."/>
            <person name="Labutti K."/>
            <person name="Haridas S."/>
            <person name="Kuo A."/>
            <person name="Salamov A."/>
            <person name="Ahrendt S.R."/>
            <person name="Lipzen A."/>
            <person name="Sullivan W."/>
            <person name="Andreopoulos W.B."/>
            <person name="Clum A."/>
            <person name="Lindquist E."/>
            <person name="Daum C."/>
            <person name="Ramamoorthy G.K."/>
            <person name="Gryganskyi A."/>
            <person name="Culley D."/>
            <person name="Magnuson J.K."/>
            <person name="James T.Y."/>
            <person name="O'Malley M.A."/>
            <person name="Stajich J.E."/>
            <person name="Spatafora J.W."/>
            <person name="Visel A."/>
            <person name="Grigoriev I.V."/>
        </authorList>
    </citation>
    <scope>NUCLEOTIDE SEQUENCE [LARGE SCALE GENOMIC DNA]</scope>
    <source>
        <strain evidence="4 5">NRRL 3116</strain>
    </source>
</reference>
<evidence type="ECO:0000313" key="5">
    <source>
        <dbReference type="Proteomes" id="UP000193648"/>
    </source>
</evidence>
<dbReference type="GO" id="GO:0043066">
    <property type="term" value="P:negative regulation of apoptotic process"/>
    <property type="evidence" value="ECO:0007669"/>
    <property type="project" value="TreeGrafter"/>
</dbReference>
<comment type="similarity">
    <text evidence="1">Belongs to the API5 family.</text>
</comment>
<evidence type="ECO:0000256" key="1">
    <source>
        <dbReference type="ARBA" id="ARBA00009515"/>
    </source>
</evidence>
<feature type="compositionally biased region" description="Polar residues" evidence="3">
    <location>
        <begin position="504"/>
        <end position="523"/>
    </location>
</feature>
<evidence type="ECO:0000256" key="2">
    <source>
        <dbReference type="ARBA" id="ARBA00022703"/>
    </source>
</evidence>
<dbReference type="Proteomes" id="UP000193648">
    <property type="component" value="Unassembled WGS sequence"/>
</dbReference>
<dbReference type="GO" id="GO:0005634">
    <property type="term" value="C:nucleus"/>
    <property type="evidence" value="ECO:0007669"/>
    <property type="project" value="TreeGrafter"/>
</dbReference>
<dbReference type="AlphaFoldDB" id="A0A1Y2G7H5"/>
<dbReference type="GO" id="GO:0006915">
    <property type="term" value="P:apoptotic process"/>
    <property type="evidence" value="ECO:0007669"/>
    <property type="project" value="UniProtKB-KW"/>
</dbReference>